<gene>
    <name evidence="1" type="ORF">MNBD_GAMMA18-2138</name>
</gene>
<name>A0A3B0ZCD7_9ZZZZ</name>
<feature type="non-terminal residue" evidence="1">
    <location>
        <position position="1"/>
    </location>
</feature>
<proteinExistence type="predicted"/>
<organism evidence="1">
    <name type="scientific">hydrothermal vent metagenome</name>
    <dbReference type="NCBI Taxonomy" id="652676"/>
    <lineage>
        <taxon>unclassified sequences</taxon>
        <taxon>metagenomes</taxon>
        <taxon>ecological metagenomes</taxon>
    </lineage>
</organism>
<dbReference type="Pfam" id="PF13749">
    <property type="entry name" value="HATPase_c_4"/>
    <property type="match status" value="1"/>
</dbReference>
<accession>A0A3B0ZCD7</accession>
<dbReference type="EMBL" id="UOFP01000014">
    <property type="protein sequence ID" value="VAW83919.1"/>
    <property type="molecule type" value="Genomic_DNA"/>
</dbReference>
<protein>
    <submittedName>
        <fullName evidence="1">Uncharacterized protein</fullName>
    </submittedName>
</protein>
<sequence>ARAGESLTSLGLDKQDEIRQQTMATDWSAQIIPNATVNDLDSSAIQKAREAFTLKHANRISADEVAEWSDSTFLDRAKITQGGKITRTAVLLLGKAESAYLLSPHPAQMTWKLVGAEQAYEHFSPPFMLNVTFLYQRIRNIQLRLLPLNELLPYEVSKYDQKIVLEALHNCIAHQDYSRNGRILVTEEIDKLILENEGGFFEGAPEDYILGEKTPRRYRHPFLVQAMAELNMIDTMGYGIHQMHSKQAERYLPMPDYDVSDAHAVRLTIHGSVVDPAYSQLLMREGGLPFEDVLALDRVQKNLEISDQAIKQLRRAKLIEGRKPNFHVSANVASVTASKADYMRTRSLDDQYYKKLITDYLLKFGTASRKDVDEFLLGKLSDVLDYGQKKAKISNLLSNLRRAGVIHNSGSDKTSKWQLVE</sequence>
<reference evidence="1" key="1">
    <citation type="submission" date="2018-06" db="EMBL/GenBank/DDBJ databases">
        <authorList>
            <person name="Zhirakovskaya E."/>
        </authorList>
    </citation>
    <scope>NUCLEOTIDE SEQUENCE</scope>
</reference>
<dbReference type="PANTHER" id="PTHR30595:SF6">
    <property type="entry name" value="SCHLAFEN ALBA-2 DOMAIN-CONTAINING PROTEIN"/>
    <property type="match status" value="1"/>
</dbReference>
<dbReference type="AlphaFoldDB" id="A0A3B0ZCD7"/>
<evidence type="ECO:0000313" key="1">
    <source>
        <dbReference type="EMBL" id="VAW83919.1"/>
    </source>
</evidence>
<dbReference type="PANTHER" id="PTHR30595">
    <property type="entry name" value="GLPR-RELATED TRANSCRIPTIONAL REPRESSOR"/>
    <property type="match status" value="1"/>
</dbReference>
<dbReference type="Gene3D" id="3.30.565.60">
    <property type="match status" value="1"/>
</dbReference>
<dbReference type="InterPro" id="IPR038475">
    <property type="entry name" value="RecG_C_sf"/>
</dbReference>